<evidence type="ECO:0000256" key="1">
    <source>
        <dbReference type="ARBA" id="ARBA00035112"/>
    </source>
</evidence>
<dbReference type="Pfam" id="PF11807">
    <property type="entry name" value="UstYa"/>
    <property type="match status" value="1"/>
</dbReference>
<dbReference type="AlphaFoldDB" id="A0AAV9W8M7"/>
<gene>
    <name evidence="3" type="ORF">TWF481_008229</name>
</gene>
<dbReference type="EMBL" id="JAVHJL010000005">
    <property type="protein sequence ID" value="KAK6503199.1"/>
    <property type="molecule type" value="Genomic_DNA"/>
</dbReference>
<dbReference type="Proteomes" id="UP001370758">
    <property type="component" value="Unassembled WGS sequence"/>
</dbReference>
<sequence>MKPSNAMTPVMSIFTTTHKLPKYNSLPTLLETDRDTDSEKTLLNTPKEDTLSCTNTESSVYDSEYPPSRKRWGFLTTSACVTLLNIALLVGSSFCYYQAFYSKRPLPGYTTSLNEELKGFSYFSPLLDVIDVPSKVEQINGSLFPGRNPPIFRLPPSPEVDEAWEYISQIAMFGISTQDVIKLGKDPSKTVRLPESLGFPPDTHLAQFDSIHQIHCLDALRKAVFFEYYYGKKKSINRLYWIHLSHCAGVILQNLMCQANLDVITLNWVNTQKNPFPDFSVNKKCRDFGTIKKWQDEHKLSEELLKKIERPERYVEVPAPVQNIMDAFEEAKTPWDFDWTTM</sequence>
<organism evidence="3 4">
    <name type="scientific">Arthrobotrys musiformis</name>
    <dbReference type="NCBI Taxonomy" id="47236"/>
    <lineage>
        <taxon>Eukaryota</taxon>
        <taxon>Fungi</taxon>
        <taxon>Dikarya</taxon>
        <taxon>Ascomycota</taxon>
        <taxon>Pezizomycotina</taxon>
        <taxon>Orbiliomycetes</taxon>
        <taxon>Orbiliales</taxon>
        <taxon>Orbiliaceae</taxon>
        <taxon>Arthrobotrys</taxon>
    </lineage>
</organism>
<keyword evidence="4" id="KW-1185">Reference proteome</keyword>
<comment type="similarity">
    <text evidence="1">Belongs to the ustYa family.</text>
</comment>
<keyword evidence="2" id="KW-0812">Transmembrane</keyword>
<keyword evidence="2" id="KW-1133">Transmembrane helix</keyword>
<protein>
    <recommendedName>
        <fullName evidence="5">Tat pathway signal sequence protein</fullName>
    </recommendedName>
</protein>
<dbReference type="PANTHER" id="PTHR33365:SF14">
    <property type="entry name" value="TAT PATHWAY SIGNAL SEQUENCE"/>
    <property type="match status" value="1"/>
</dbReference>
<evidence type="ECO:0008006" key="5">
    <source>
        <dbReference type="Google" id="ProtNLM"/>
    </source>
</evidence>
<dbReference type="PANTHER" id="PTHR33365">
    <property type="entry name" value="YALI0B05434P"/>
    <property type="match status" value="1"/>
</dbReference>
<dbReference type="GO" id="GO:0043386">
    <property type="term" value="P:mycotoxin biosynthetic process"/>
    <property type="evidence" value="ECO:0007669"/>
    <property type="project" value="InterPro"/>
</dbReference>
<comment type="caution">
    <text evidence="3">The sequence shown here is derived from an EMBL/GenBank/DDBJ whole genome shotgun (WGS) entry which is preliminary data.</text>
</comment>
<accession>A0AAV9W8M7</accession>
<keyword evidence="2" id="KW-0472">Membrane</keyword>
<evidence type="ECO:0000256" key="2">
    <source>
        <dbReference type="SAM" id="Phobius"/>
    </source>
</evidence>
<dbReference type="InterPro" id="IPR021765">
    <property type="entry name" value="UstYa-like"/>
</dbReference>
<evidence type="ECO:0000313" key="3">
    <source>
        <dbReference type="EMBL" id="KAK6503199.1"/>
    </source>
</evidence>
<proteinExistence type="inferred from homology"/>
<feature type="transmembrane region" description="Helical" evidence="2">
    <location>
        <begin position="72"/>
        <end position="97"/>
    </location>
</feature>
<evidence type="ECO:0000313" key="4">
    <source>
        <dbReference type="Proteomes" id="UP001370758"/>
    </source>
</evidence>
<reference evidence="3 4" key="1">
    <citation type="submission" date="2023-08" db="EMBL/GenBank/DDBJ databases">
        <authorList>
            <person name="Palmer J.M."/>
        </authorList>
    </citation>
    <scope>NUCLEOTIDE SEQUENCE [LARGE SCALE GENOMIC DNA]</scope>
    <source>
        <strain evidence="3 4">TWF481</strain>
    </source>
</reference>
<name>A0AAV9W8M7_9PEZI</name>